<feature type="domain" description="Cell envelope-related transcriptional attenuator" evidence="3">
    <location>
        <begin position="936"/>
        <end position="1102"/>
    </location>
</feature>
<protein>
    <recommendedName>
        <fullName evidence="7">Cell envelope-related function transcriptional attenuator common domain-containing protein</fullName>
    </recommendedName>
</protein>
<dbReference type="Pfam" id="PF03816">
    <property type="entry name" value="LytR_cpsA_psr"/>
    <property type="match status" value="1"/>
</dbReference>
<dbReference type="NCBIfam" id="TIGR00350">
    <property type="entry name" value="lytR_cpsA_psr"/>
    <property type="match status" value="1"/>
</dbReference>
<comment type="caution">
    <text evidence="5">The sequence shown here is derived from an EMBL/GenBank/DDBJ whole genome shotgun (WGS) entry which is preliminary data.</text>
</comment>
<feature type="region of interest" description="Disordered" evidence="2">
    <location>
        <begin position="1"/>
        <end position="770"/>
    </location>
</feature>
<feature type="compositionally biased region" description="Low complexity" evidence="2">
    <location>
        <begin position="720"/>
        <end position="731"/>
    </location>
</feature>
<feature type="compositionally biased region" description="Basic and acidic residues" evidence="2">
    <location>
        <begin position="224"/>
        <end position="255"/>
    </location>
</feature>
<gene>
    <name evidence="5" type="ORF">Aglo03_32170</name>
</gene>
<dbReference type="PANTHER" id="PTHR33392">
    <property type="entry name" value="POLYISOPRENYL-TEICHOIC ACID--PEPTIDOGLYCAN TEICHOIC ACID TRANSFERASE TAGU"/>
    <property type="match status" value="1"/>
</dbReference>
<feature type="compositionally biased region" description="Basic and acidic residues" evidence="2">
    <location>
        <begin position="397"/>
        <end position="406"/>
    </location>
</feature>
<feature type="region of interest" description="Disordered" evidence="2">
    <location>
        <begin position="1308"/>
        <end position="1337"/>
    </location>
</feature>
<accession>A0A9W6QJX7</accession>
<dbReference type="InterPro" id="IPR004474">
    <property type="entry name" value="LytR_CpsA_psr"/>
</dbReference>
<dbReference type="Gene3D" id="3.40.630.190">
    <property type="entry name" value="LCP protein"/>
    <property type="match status" value="1"/>
</dbReference>
<dbReference type="Proteomes" id="UP001165042">
    <property type="component" value="Unassembled WGS sequence"/>
</dbReference>
<feature type="compositionally biased region" description="Basic and acidic residues" evidence="2">
    <location>
        <begin position="357"/>
        <end position="368"/>
    </location>
</feature>
<proteinExistence type="inferred from homology"/>
<dbReference type="Gene3D" id="3.30.70.2390">
    <property type="match status" value="1"/>
</dbReference>
<feature type="compositionally biased region" description="Low complexity" evidence="2">
    <location>
        <begin position="84"/>
        <end position="93"/>
    </location>
</feature>
<evidence type="ECO:0000259" key="3">
    <source>
        <dbReference type="Pfam" id="PF03816"/>
    </source>
</evidence>
<dbReference type="PANTHER" id="PTHR33392:SF6">
    <property type="entry name" value="POLYISOPRENYL-TEICHOIC ACID--PEPTIDOGLYCAN TEICHOIC ACID TRANSFERASE TAGU"/>
    <property type="match status" value="1"/>
</dbReference>
<reference evidence="5" key="1">
    <citation type="submission" date="2023-02" db="EMBL/GenBank/DDBJ databases">
        <title>Actinokineospora globicatena NBRC 15670.</title>
        <authorList>
            <person name="Ichikawa N."/>
            <person name="Sato H."/>
            <person name="Tonouchi N."/>
        </authorList>
    </citation>
    <scope>NUCLEOTIDE SEQUENCE</scope>
    <source>
        <strain evidence="5">NBRC 15670</strain>
    </source>
</reference>
<evidence type="ECO:0000256" key="2">
    <source>
        <dbReference type="SAM" id="MobiDB-lite"/>
    </source>
</evidence>
<feature type="compositionally biased region" description="Polar residues" evidence="2">
    <location>
        <begin position="1327"/>
        <end position="1337"/>
    </location>
</feature>
<feature type="compositionally biased region" description="Basic and acidic residues" evidence="2">
    <location>
        <begin position="318"/>
        <end position="334"/>
    </location>
</feature>
<feature type="compositionally biased region" description="Basic and acidic residues" evidence="2">
    <location>
        <begin position="662"/>
        <end position="673"/>
    </location>
</feature>
<feature type="compositionally biased region" description="Basic and acidic residues" evidence="2">
    <location>
        <begin position="166"/>
        <end position="177"/>
    </location>
</feature>
<dbReference type="Pfam" id="PF13399">
    <property type="entry name" value="LytR_C"/>
    <property type="match status" value="1"/>
</dbReference>
<feature type="compositionally biased region" description="Basic and acidic residues" evidence="2">
    <location>
        <begin position="120"/>
        <end position="143"/>
    </location>
</feature>
<keyword evidence="6" id="KW-1185">Reference proteome</keyword>
<organism evidence="5 6">
    <name type="scientific">Actinokineospora globicatena</name>
    <dbReference type="NCBI Taxonomy" id="103729"/>
    <lineage>
        <taxon>Bacteria</taxon>
        <taxon>Bacillati</taxon>
        <taxon>Actinomycetota</taxon>
        <taxon>Actinomycetes</taxon>
        <taxon>Pseudonocardiales</taxon>
        <taxon>Pseudonocardiaceae</taxon>
        <taxon>Actinokineospora</taxon>
    </lineage>
</organism>
<evidence type="ECO:0000313" key="5">
    <source>
        <dbReference type="EMBL" id="GLW92401.1"/>
    </source>
</evidence>
<feature type="compositionally biased region" description="Basic and acidic residues" evidence="2">
    <location>
        <begin position="196"/>
        <end position="212"/>
    </location>
</feature>
<dbReference type="RefSeq" id="WP_285610982.1">
    <property type="nucleotide sequence ID" value="NZ_BSSD01000004.1"/>
</dbReference>
<feature type="compositionally biased region" description="Basic and acidic residues" evidence="2">
    <location>
        <begin position="377"/>
        <end position="388"/>
    </location>
</feature>
<dbReference type="InterPro" id="IPR050922">
    <property type="entry name" value="LytR/CpsA/Psr_CW_biosynth"/>
</dbReference>
<evidence type="ECO:0000256" key="1">
    <source>
        <dbReference type="ARBA" id="ARBA00006068"/>
    </source>
</evidence>
<dbReference type="EMBL" id="BSSD01000004">
    <property type="protein sequence ID" value="GLW92401.1"/>
    <property type="molecule type" value="Genomic_DNA"/>
</dbReference>
<feature type="domain" description="LytR/CpsA/Psr regulator C-terminal" evidence="4">
    <location>
        <begin position="1218"/>
        <end position="1301"/>
    </location>
</feature>
<dbReference type="InterPro" id="IPR027381">
    <property type="entry name" value="LytR/CpsA/Psr_C"/>
</dbReference>
<evidence type="ECO:0000259" key="4">
    <source>
        <dbReference type="Pfam" id="PF13399"/>
    </source>
</evidence>
<sequence length="1337" mass="142690">MSDDHDRAPGSSPGGKRRAPEPAEQPRRRRRSMEGAGGVSVSDLVERHSGSRSNLMPIPEADEPDEVPRHQQGGRRAAPEPPARHSAAQSAADDAPDVHRNTISSGGRRSAPEVPAPEPEPYRPEPPRAEPPRVEQPRPESRRGRTATHSVPADILAQSKGQPVERPARPVRDEVERPTSVADLLGPTAVGKRAKKETFAESASRGRADARRSLPGNPPPPPARHTDEQPIGRRARVEPEADFQEPTRSEPRRAPEPAGRPELPRRNRQDAAAAEPAPRSEPPRQPRAAEPIRRQDPALGEPLRAERQGRGPAQPPVNDRRPMPEPPRPDRRLPESAIGEPNRSEPLRQNRPLPDSALREPNRSEPLRPNRPLPDSAIREPNRSEPLRPNRPLPDSALREPTRSEPQRGPNGGRRGPAHPVGTPDFPLDERQAGPFSENRPPSPGRRGPQEPLGRRQPQPSGQFPIADQGRRGPDEQAPMGQGRPRRQDDADLGGPLESPRGTGSHPAPGRRPMPGPTGQHPIPDLPGRPGGQPVPNGPAPTGAHPIPGRPNGGRGVEPPHATGSHPVPNGNRRPQPEPGVPGRTGAHPIPSPDARRPGPDGRTGAHPIPNGPAPTGAHPIPGPVDHGQRGPGPDMPGRPGFRGGPLDGPQGTGAHPIPGRGEPHDGPGRLDSPHGTGSHPIPGRPLDTPQGTGSHPVPRRGESSGGHPVVEEQQPKPRIPSQQPPGQSSMPPVPEGKLTPPAGVSPQELAGLTTEMEPIGEAVQKRRRVDQTLARFSKVHDEMRAEEKAKKSKRIKTPWGSDAAELDDKLDELAAMPAEPTVVVEPVDRRADSDGAGPDDDDDKPKRGRWSLLAKVFSGSAAVAVFAATGVGWGVKEWADNAIEQVRALDPESESIQNAAGQRGDENFLLVGSDSREGAEAEEGVGNASAVPGARSDTVMIAHIPADRSRVVIVSFPRDLEINRPGCERFDAKAAKYTGEQVQPLKNAKMNTAYQVGGPLCVTRVVQELSGLQITRFVGIDFTGFRGMVDAVDGVNVCVEQPMFDTKLNKWIVKEAGTEVMLRGEQALDFVRARHVRGDPTSDYGRIKRQQRFLSSLLRKAMSGQVLLDPSKLTTFTGEVAKSTFGDNIGVDSLMQLGQSLQNLETGRVTFITVPTVGTSNSRGNEVLRKDDADRLFRAIINKEPLSGEAPPPPATEGGGTQQQAAPLREPVDPKTLKIQVLNGGNETGGIARRTAEKLEAFGFTVVQVNPTAPVARSVVRYGKGHEAAAQTLASTVPGATLQEDPSMSAALVLVIGPEFTGQIVAPGTPGAQTPTPNPQPLPDLSTVNGSDVTCA</sequence>
<comment type="similarity">
    <text evidence="1">Belongs to the LytR/CpsA/Psr (LCP) family.</text>
</comment>
<evidence type="ECO:0000313" key="6">
    <source>
        <dbReference type="Proteomes" id="UP001165042"/>
    </source>
</evidence>
<evidence type="ECO:0008006" key="7">
    <source>
        <dbReference type="Google" id="ProtNLM"/>
    </source>
</evidence>
<feature type="region of interest" description="Disordered" evidence="2">
    <location>
        <begin position="1184"/>
        <end position="1215"/>
    </location>
</feature>
<feature type="region of interest" description="Disordered" evidence="2">
    <location>
        <begin position="818"/>
        <end position="848"/>
    </location>
</feature>
<name>A0A9W6QJX7_9PSEU</name>